<keyword evidence="4" id="KW-0378">Hydrolase</keyword>
<dbReference type="NCBIfam" id="TIGR01614">
    <property type="entry name" value="PME_inhib"/>
    <property type="match status" value="1"/>
</dbReference>
<name>A0A811R3K2_9POAL</name>
<dbReference type="GO" id="GO:0030599">
    <property type="term" value="F:pectinesterase activity"/>
    <property type="evidence" value="ECO:0007669"/>
    <property type="project" value="InterPro"/>
</dbReference>
<dbReference type="UniPathway" id="UPA00545">
    <property type="reaction ID" value="UER00823"/>
</dbReference>
<dbReference type="Gene3D" id="2.160.20.10">
    <property type="entry name" value="Single-stranded right-handed beta-helix, Pectin lyase-like"/>
    <property type="match status" value="1"/>
</dbReference>
<sequence length="417" mass="44747">MANRVAVASVIAAVGIVAVIGTIAAVTSTNKVDDNDAAGMYSSVELSTVCASTLYPQKCEQSLKPVVNNTSDPEDVLKATLNVALDEVASAFQRSAHIGKGATDNLTRNAMDVCKKLLDDSTEDLRAMARLKPEDVVRHVKDLRVWVSGVMTYVYTCAAGGSQSSERHPGGAQGEDVLALQKKLGVSPDDETDHAARRNLLSTELESIASTSAEANRQLLAAEELPDELAGKRELLSRTLMGIDEAATEAKRQLDEATMEDTMSGGHPEHRGPPPRDPPMLIGTFDEIQDGRSQVPPGDFPKWMPATQRRLLQLPSLQKPNKVVAPEGSGDFNTITEAIIAAVPKTFEGRFVIYVKAGVYKEYVTVPKDMATQPRRRSTGAASVCGGAWAPACLMPSHRPSSANLMPSHTGQRIQVH</sequence>
<evidence type="ECO:0000256" key="5">
    <source>
        <dbReference type="ARBA" id="ARBA00023085"/>
    </source>
</evidence>
<accession>A0A811R3K2</accession>
<dbReference type="EMBL" id="CAJGYO010000013">
    <property type="protein sequence ID" value="CAD6264630.1"/>
    <property type="molecule type" value="Genomic_DNA"/>
</dbReference>
<organism evidence="7 8">
    <name type="scientific">Miscanthus lutarioriparius</name>
    <dbReference type="NCBI Taxonomy" id="422564"/>
    <lineage>
        <taxon>Eukaryota</taxon>
        <taxon>Viridiplantae</taxon>
        <taxon>Streptophyta</taxon>
        <taxon>Embryophyta</taxon>
        <taxon>Tracheophyta</taxon>
        <taxon>Spermatophyta</taxon>
        <taxon>Magnoliopsida</taxon>
        <taxon>Liliopsida</taxon>
        <taxon>Poales</taxon>
        <taxon>Poaceae</taxon>
        <taxon>PACMAD clade</taxon>
        <taxon>Panicoideae</taxon>
        <taxon>Andropogonodae</taxon>
        <taxon>Andropogoneae</taxon>
        <taxon>Saccharinae</taxon>
        <taxon>Miscanthus</taxon>
    </lineage>
</organism>
<dbReference type="PANTHER" id="PTHR31707">
    <property type="entry name" value="PECTINESTERASE"/>
    <property type="match status" value="1"/>
</dbReference>
<proteinExistence type="inferred from homology"/>
<evidence type="ECO:0000259" key="6">
    <source>
        <dbReference type="SMART" id="SM00856"/>
    </source>
</evidence>
<comment type="similarity">
    <text evidence="3">In the C-terminal section; belongs to the pectinesterase family.</text>
</comment>
<evidence type="ECO:0000256" key="1">
    <source>
        <dbReference type="ARBA" id="ARBA00005184"/>
    </source>
</evidence>
<dbReference type="InterPro" id="IPR000070">
    <property type="entry name" value="Pectinesterase_cat"/>
</dbReference>
<dbReference type="GO" id="GO:0042545">
    <property type="term" value="P:cell wall modification"/>
    <property type="evidence" value="ECO:0007669"/>
    <property type="project" value="InterPro"/>
</dbReference>
<dbReference type="Proteomes" id="UP000604825">
    <property type="component" value="Unassembled WGS sequence"/>
</dbReference>
<dbReference type="InterPro" id="IPR012334">
    <property type="entry name" value="Pectin_lyas_fold"/>
</dbReference>
<evidence type="ECO:0000313" key="7">
    <source>
        <dbReference type="EMBL" id="CAD6264630.1"/>
    </source>
</evidence>
<dbReference type="AlphaFoldDB" id="A0A811R3K2"/>
<reference evidence="7" key="1">
    <citation type="submission" date="2020-10" db="EMBL/GenBank/DDBJ databases">
        <authorList>
            <person name="Han B."/>
            <person name="Lu T."/>
            <person name="Zhao Q."/>
            <person name="Huang X."/>
            <person name="Zhao Y."/>
        </authorList>
    </citation>
    <scope>NUCLEOTIDE SEQUENCE</scope>
</reference>
<dbReference type="Gene3D" id="1.20.140.40">
    <property type="entry name" value="Invertase/pectin methylesterase inhibitor family protein"/>
    <property type="match status" value="1"/>
</dbReference>
<evidence type="ECO:0000256" key="2">
    <source>
        <dbReference type="ARBA" id="ARBA00006027"/>
    </source>
</evidence>
<comment type="similarity">
    <text evidence="2">In the N-terminal section; belongs to the PMEI family.</text>
</comment>
<evidence type="ECO:0000256" key="4">
    <source>
        <dbReference type="ARBA" id="ARBA00022801"/>
    </source>
</evidence>
<protein>
    <recommendedName>
        <fullName evidence="6">Pectinesterase inhibitor domain-containing protein</fullName>
    </recommendedName>
</protein>
<feature type="domain" description="Pectinesterase inhibitor" evidence="6">
    <location>
        <begin position="41"/>
        <end position="212"/>
    </location>
</feature>
<dbReference type="OrthoDB" id="2019149at2759"/>
<dbReference type="Pfam" id="PF04043">
    <property type="entry name" value="PMEI"/>
    <property type="match status" value="1"/>
</dbReference>
<dbReference type="SUPFAM" id="SSF51126">
    <property type="entry name" value="Pectin lyase-like"/>
    <property type="match status" value="1"/>
</dbReference>
<evidence type="ECO:0000256" key="3">
    <source>
        <dbReference type="ARBA" id="ARBA00007786"/>
    </source>
</evidence>
<keyword evidence="8" id="KW-1185">Reference proteome</keyword>
<comment type="caution">
    <text evidence="7">The sequence shown here is derived from an EMBL/GenBank/DDBJ whole genome shotgun (WGS) entry which is preliminary data.</text>
</comment>
<dbReference type="InterPro" id="IPR011050">
    <property type="entry name" value="Pectin_lyase_fold/virulence"/>
</dbReference>
<dbReference type="GO" id="GO:0045490">
    <property type="term" value="P:pectin catabolic process"/>
    <property type="evidence" value="ECO:0007669"/>
    <property type="project" value="UniProtKB-UniPathway"/>
</dbReference>
<dbReference type="InterPro" id="IPR006501">
    <property type="entry name" value="Pectinesterase_inhib_dom"/>
</dbReference>
<dbReference type="GO" id="GO:0004857">
    <property type="term" value="F:enzyme inhibitor activity"/>
    <property type="evidence" value="ECO:0007669"/>
    <property type="project" value="InterPro"/>
</dbReference>
<dbReference type="SUPFAM" id="SSF101148">
    <property type="entry name" value="Plant invertase/pectin methylesterase inhibitor"/>
    <property type="match status" value="1"/>
</dbReference>
<dbReference type="InterPro" id="IPR035513">
    <property type="entry name" value="Invertase/methylesterase_inhib"/>
</dbReference>
<gene>
    <name evidence="7" type="ORF">NCGR_LOCUS47935</name>
</gene>
<evidence type="ECO:0000313" key="8">
    <source>
        <dbReference type="Proteomes" id="UP000604825"/>
    </source>
</evidence>
<dbReference type="SMART" id="SM00856">
    <property type="entry name" value="PMEI"/>
    <property type="match status" value="1"/>
</dbReference>
<dbReference type="Pfam" id="PF01095">
    <property type="entry name" value="Pectinesterase"/>
    <property type="match status" value="1"/>
</dbReference>
<keyword evidence="5" id="KW-0063">Aspartyl esterase</keyword>
<dbReference type="CDD" id="cd15798">
    <property type="entry name" value="PMEI-like_3"/>
    <property type="match status" value="1"/>
</dbReference>
<comment type="pathway">
    <text evidence="1">Glycan metabolism; pectin degradation; 2-dehydro-3-deoxy-D-gluconate from pectin: step 1/5.</text>
</comment>